<comment type="function">
    <text evidence="9">Proteolytically removes the C-terminal three residues of farnesylated proteins.</text>
</comment>
<feature type="active site" evidence="7">
    <location>
        <position position="324"/>
    </location>
</feature>
<evidence type="ECO:0000256" key="10">
    <source>
        <dbReference type="SAM" id="MobiDB-lite"/>
    </source>
</evidence>
<comment type="cofactor">
    <cofactor evidence="8 9">
        <name>Zn(2+)</name>
        <dbReference type="ChEBI" id="CHEBI:29105"/>
    </cofactor>
    <text evidence="8 9">Binds 1 zinc ion per subunit.</text>
</comment>
<dbReference type="InterPro" id="IPR027057">
    <property type="entry name" value="CAXX_Prtase_1"/>
</dbReference>
<name>A0A8B8AAC7_CRAVI</name>
<keyword evidence="9" id="KW-0256">Endoplasmic reticulum</keyword>
<feature type="transmembrane region" description="Helical" evidence="9">
    <location>
        <begin position="183"/>
        <end position="204"/>
    </location>
</feature>
<keyword evidence="1 9" id="KW-0645">Protease</keyword>
<evidence type="ECO:0000256" key="3">
    <source>
        <dbReference type="ARBA" id="ARBA00022801"/>
    </source>
</evidence>
<feature type="binding site" evidence="8">
    <location>
        <position position="402"/>
    </location>
    <ligand>
        <name>Zn(2+)</name>
        <dbReference type="ChEBI" id="CHEBI:29105"/>
        <note>catalytic</note>
    </ligand>
</feature>
<protein>
    <recommendedName>
        <fullName evidence="9">CAAX prenyl protease</fullName>
        <ecNumber evidence="9">3.4.24.84</ecNumber>
    </recommendedName>
</protein>
<evidence type="ECO:0000313" key="13">
    <source>
        <dbReference type="Proteomes" id="UP000694844"/>
    </source>
</evidence>
<evidence type="ECO:0000259" key="12">
    <source>
        <dbReference type="Pfam" id="PF16491"/>
    </source>
</evidence>
<keyword evidence="13" id="KW-1185">Reference proteome</keyword>
<keyword evidence="9" id="KW-0472">Membrane</keyword>
<dbReference type="GO" id="GO:0046872">
    <property type="term" value="F:metal ion binding"/>
    <property type="evidence" value="ECO:0007669"/>
    <property type="project" value="UniProtKB-UniRule"/>
</dbReference>
<evidence type="ECO:0000256" key="4">
    <source>
        <dbReference type="ARBA" id="ARBA00022833"/>
    </source>
</evidence>
<organism evidence="13 14">
    <name type="scientific">Crassostrea virginica</name>
    <name type="common">Eastern oyster</name>
    <dbReference type="NCBI Taxonomy" id="6565"/>
    <lineage>
        <taxon>Eukaryota</taxon>
        <taxon>Metazoa</taxon>
        <taxon>Spiralia</taxon>
        <taxon>Lophotrochozoa</taxon>
        <taxon>Mollusca</taxon>
        <taxon>Bivalvia</taxon>
        <taxon>Autobranchia</taxon>
        <taxon>Pteriomorphia</taxon>
        <taxon>Ostreida</taxon>
        <taxon>Ostreoidea</taxon>
        <taxon>Ostreidae</taxon>
        <taxon>Crassostrea</taxon>
    </lineage>
</organism>
<evidence type="ECO:0000259" key="11">
    <source>
        <dbReference type="Pfam" id="PF01435"/>
    </source>
</evidence>
<keyword evidence="5 9" id="KW-0482">Metalloprotease</keyword>
<feature type="binding site" evidence="8">
    <location>
        <position position="323"/>
    </location>
    <ligand>
        <name>Zn(2+)</name>
        <dbReference type="ChEBI" id="CHEBI:29105"/>
        <note>catalytic</note>
    </ligand>
</feature>
<comment type="catalytic activity">
    <reaction evidence="6 9">
        <text>Hydrolyzes the peptide bond -P2-(S-farnesyl or geranylgeranyl)C-P1'-P2'-P3'-COOH where P1' and P2' are amino acids with aliphatic side chains and P3' is any C-terminal residue.</text>
        <dbReference type="EC" id="3.4.24.84"/>
    </reaction>
</comment>
<feature type="active site" description="Proton donor" evidence="7">
    <location>
        <position position="406"/>
    </location>
</feature>
<evidence type="ECO:0000256" key="9">
    <source>
        <dbReference type="RuleBase" id="RU366005"/>
    </source>
</evidence>
<dbReference type="PANTHER" id="PTHR10120">
    <property type="entry name" value="CAAX PRENYL PROTEASE 1"/>
    <property type="match status" value="1"/>
</dbReference>
<sequence>MFSEQEIFYSVLAFLWVVYFWESYLSSRQRYLARTVEKVPKELESVLDQETFTKARLYSLDKSTYGFWSGIYHQIESTLILCLGALPFVWKLSGRIIGQFGYNEDYEILQSITFILIFMLYSTVTSLPWSLYETFVLEEKHGFNKQTLPFFIKDTIKKLLVGMALSLPIVSLLIYIIKIGGDYFFVYAWGFMLAVSLFIITIYADFIAPLFDKFTALPDGDLRTKIEALAASIDFPLTKLYVVEGSKRSAHSNAYFYGFFKNKRIVLYDTLIEDYSPPKEEGKNEAKEEEVKEEVKEEETKSEEEPKKKTGCNTAEILAVLAHELGHWKLNHVLKNFFISQLNMFLCFMVFAFLSKEVVIYRAFGFDTQPTLIGLMIIFQFIFSPYHEVLGFIMIIWSRHCEFQADFFAKSLKRTRELKSALVKLNKDNLGFPVTDWLYSMFNYSHPPLLERLKAMDKTD</sequence>
<evidence type="ECO:0000256" key="6">
    <source>
        <dbReference type="ARBA" id="ARBA00044456"/>
    </source>
</evidence>
<keyword evidence="3 9" id="KW-0378">Hydrolase</keyword>
<evidence type="ECO:0000256" key="8">
    <source>
        <dbReference type="PIRSR" id="PIRSR627057-2"/>
    </source>
</evidence>
<proteinExistence type="inferred from homology"/>
<accession>A0A8B8AAC7</accession>
<dbReference type="Gene3D" id="3.30.2010.10">
    <property type="entry name" value="Metalloproteases ('zincins'), catalytic domain"/>
    <property type="match status" value="1"/>
</dbReference>
<keyword evidence="9" id="KW-0812">Transmembrane</keyword>
<feature type="domain" description="Peptidase M48" evidence="11">
    <location>
        <begin position="218"/>
        <end position="459"/>
    </location>
</feature>
<dbReference type="Pfam" id="PF01435">
    <property type="entry name" value="Peptidase_M48"/>
    <property type="match status" value="1"/>
</dbReference>
<dbReference type="GO" id="GO:0004222">
    <property type="term" value="F:metalloendopeptidase activity"/>
    <property type="evidence" value="ECO:0007669"/>
    <property type="project" value="UniProtKB-UniRule"/>
</dbReference>
<evidence type="ECO:0000256" key="7">
    <source>
        <dbReference type="PIRSR" id="PIRSR627057-1"/>
    </source>
</evidence>
<keyword evidence="4 8" id="KW-0862">Zinc</keyword>
<evidence type="ECO:0000256" key="2">
    <source>
        <dbReference type="ARBA" id="ARBA00022723"/>
    </source>
</evidence>
<keyword evidence="9" id="KW-1133">Transmembrane helix</keyword>
<gene>
    <name evidence="14" type="primary">LOC111099713</name>
</gene>
<feature type="transmembrane region" description="Helical" evidence="9">
    <location>
        <begin position="337"/>
        <end position="355"/>
    </location>
</feature>
<feature type="transmembrane region" description="Helical" evidence="9">
    <location>
        <begin position="375"/>
        <end position="397"/>
    </location>
</feature>
<dbReference type="GO" id="GO:0005789">
    <property type="term" value="C:endoplasmic reticulum membrane"/>
    <property type="evidence" value="ECO:0007669"/>
    <property type="project" value="UniProtKB-SubCell"/>
</dbReference>
<comment type="subcellular location">
    <subcellularLocation>
        <location evidence="9">Endoplasmic reticulum membrane</location>
        <topology evidence="9">Multi-pass membrane protein</topology>
    </subcellularLocation>
</comment>
<dbReference type="InterPro" id="IPR001915">
    <property type="entry name" value="Peptidase_M48"/>
</dbReference>
<feature type="transmembrane region" description="Helical" evidence="9">
    <location>
        <begin position="159"/>
        <end position="177"/>
    </location>
</feature>
<dbReference type="KEGG" id="cvn:111099713"/>
<feature type="binding site" evidence="8">
    <location>
        <position position="327"/>
    </location>
    <ligand>
        <name>Zn(2+)</name>
        <dbReference type="ChEBI" id="CHEBI:29105"/>
        <note>catalytic</note>
    </ligand>
</feature>
<evidence type="ECO:0000256" key="1">
    <source>
        <dbReference type="ARBA" id="ARBA00022670"/>
    </source>
</evidence>
<evidence type="ECO:0000256" key="5">
    <source>
        <dbReference type="ARBA" id="ARBA00023049"/>
    </source>
</evidence>
<dbReference type="RefSeq" id="XP_022286834.1">
    <property type="nucleotide sequence ID" value="XM_022431126.1"/>
</dbReference>
<dbReference type="CDD" id="cd07343">
    <property type="entry name" value="M48A_Zmpste24p_like"/>
    <property type="match status" value="1"/>
</dbReference>
<keyword evidence="2 8" id="KW-0479">Metal-binding</keyword>
<dbReference type="GeneID" id="111099713"/>
<dbReference type="AlphaFoldDB" id="A0A8B8AAC7"/>
<dbReference type="Pfam" id="PF16491">
    <property type="entry name" value="Peptidase_M48_N"/>
    <property type="match status" value="1"/>
</dbReference>
<dbReference type="Proteomes" id="UP000694844">
    <property type="component" value="Chromosome 6"/>
</dbReference>
<evidence type="ECO:0000313" key="14">
    <source>
        <dbReference type="RefSeq" id="XP_022286834.1"/>
    </source>
</evidence>
<dbReference type="OrthoDB" id="360839at2759"/>
<reference evidence="14" key="1">
    <citation type="submission" date="2025-08" db="UniProtKB">
        <authorList>
            <consortium name="RefSeq"/>
        </authorList>
    </citation>
    <scope>IDENTIFICATION</scope>
    <source>
        <tissue evidence="14">Whole sample</tissue>
    </source>
</reference>
<feature type="transmembrane region" description="Helical" evidence="9">
    <location>
        <begin position="6"/>
        <end position="25"/>
    </location>
</feature>
<feature type="domain" description="CAAX prenyl protease 1 N-terminal" evidence="12">
    <location>
        <begin position="30"/>
        <end position="213"/>
    </location>
</feature>
<dbReference type="GO" id="GO:0071586">
    <property type="term" value="P:CAAX-box protein processing"/>
    <property type="evidence" value="ECO:0007669"/>
    <property type="project" value="UniProtKB-UniRule"/>
</dbReference>
<dbReference type="InterPro" id="IPR032456">
    <property type="entry name" value="Peptidase_M48_N"/>
</dbReference>
<feature type="transmembrane region" description="Helical" evidence="9">
    <location>
        <begin position="108"/>
        <end position="132"/>
    </location>
</feature>
<comment type="similarity">
    <text evidence="9">Belongs to the peptidase M48A family.</text>
</comment>
<feature type="transmembrane region" description="Helical" evidence="9">
    <location>
        <begin position="65"/>
        <end position="88"/>
    </location>
</feature>
<dbReference type="EC" id="3.4.24.84" evidence="9"/>
<feature type="region of interest" description="Disordered" evidence="10">
    <location>
        <begin position="278"/>
        <end position="308"/>
    </location>
</feature>